<evidence type="ECO:0000313" key="2">
    <source>
        <dbReference type="Proteomes" id="UP000238312"/>
    </source>
</evidence>
<organism evidence="1 2">
    <name type="scientific">Nonomuraea fuscirosea</name>
    <dbReference type="NCBI Taxonomy" id="1291556"/>
    <lineage>
        <taxon>Bacteria</taxon>
        <taxon>Bacillati</taxon>
        <taxon>Actinomycetota</taxon>
        <taxon>Actinomycetes</taxon>
        <taxon>Streptosporangiales</taxon>
        <taxon>Streptosporangiaceae</taxon>
        <taxon>Nonomuraea</taxon>
    </lineage>
</organism>
<name>A0A2T0N2H9_9ACTN</name>
<comment type="caution">
    <text evidence="1">The sequence shown here is derived from an EMBL/GenBank/DDBJ whole genome shotgun (WGS) entry which is preliminary data.</text>
</comment>
<dbReference type="RefSeq" id="WP_181307460.1">
    <property type="nucleotide sequence ID" value="NZ_PVNG01000006.1"/>
</dbReference>
<dbReference type="Proteomes" id="UP000238312">
    <property type="component" value="Unassembled WGS sequence"/>
</dbReference>
<dbReference type="AlphaFoldDB" id="A0A2T0N2H9"/>
<reference evidence="1 2" key="1">
    <citation type="submission" date="2018-03" db="EMBL/GenBank/DDBJ databases">
        <title>Genomic Encyclopedia of Type Strains, Phase III (KMG-III): the genomes of soil and plant-associated and newly described type strains.</title>
        <authorList>
            <person name="Whitman W."/>
        </authorList>
    </citation>
    <scope>NUCLEOTIDE SEQUENCE [LARGE SCALE GENOMIC DNA]</scope>
    <source>
        <strain evidence="1 2">CGMCC 4.7104</strain>
    </source>
</reference>
<evidence type="ECO:0008006" key="3">
    <source>
        <dbReference type="Google" id="ProtNLM"/>
    </source>
</evidence>
<protein>
    <recommendedName>
        <fullName evidence="3">Spherulation-specific family 4 protein</fullName>
    </recommendedName>
</protein>
<keyword evidence="2" id="KW-1185">Reference proteome</keyword>
<gene>
    <name evidence="1" type="ORF">B0I32_106318</name>
</gene>
<sequence length="253" mass="28071">MSGPLYLAPPSTPSIRAEIVGGRLGAILNPASGNGVPKQGLFGVDNAVFSGKYPDDRKYLRWLERFVPHADRCLFVTAPDVVGNAFATVARSRHMLREIRAMGLPAALVAQDYMEFCPLWDWEDFDCLFVGGTTAWKLSDAAENLGRVANSIGLWTHVGRVNSLLRYRTVRWALSVDGTYPQRAGPDRSIPTILGWRDALLRDDEPPPPGLFDFDQPPHDLDPWDGGYDLASWRRTPPVPASRRPAHEQLALL</sequence>
<evidence type="ECO:0000313" key="1">
    <source>
        <dbReference type="EMBL" id="PRX66182.1"/>
    </source>
</evidence>
<dbReference type="EMBL" id="PVNG01000006">
    <property type="protein sequence ID" value="PRX66182.1"/>
    <property type="molecule type" value="Genomic_DNA"/>
</dbReference>
<proteinExistence type="predicted"/>
<accession>A0A2T0N2H9</accession>